<feature type="region of interest" description="Disordered" evidence="5">
    <location>
        <begin position="388"/>
        <end position="441"/>
    </location>
</feature>
<feature type="region of interest" description="Disordered" evidence="5">
    <location>
        <begin position="321"/>
        <end position="348"/>
    </location>
</feature>
<keyword evidence="8" id="KW-1185">Reference proteome</keyword>
<feature type="compositionally biased region" description="Low complexity" evidence="5">
    <location>
        <begin position="560"/>
        <end position="592"/>
    </location>
</feature>
<accession>A0A7J6MH29</accession>
<evidence type="ECO:0000256" key="2">
    <source>
        <dbReference type="ARBA" id="ARBA00022801"/>
    </source>
</evidence>
<feature type="domain" description="mRNA triphosphatase Cet1-like" evidence="6">
    <location>
        <begin position="58"/>
        <end position="274"/>
    </location>
</feature>
<dbReference type="CDD" id="cd07470">
    <property type="entry name" value="CYTH-like_mRNA_RTPase"/>
    <property type="match status" value="1"/>
</dbReference>
<dbReference type="AlphaFoldDB" id="A0A7J6MH29"/>
<keyword evidence="2" id="KW-0378">Hydrolase</keyword>
<sequence length="831" mass="92569">MSGTPPPAPAVNHHQQQHGKAWQHPLETGPLTVCGTRPPLLEPLVDAICKAINEALQTDEDLAELEIEARLGFLAPHRDSYQRVLLPITSPCILQESDHSRNWRYEFQASVMREQFYAIQKHLEKLAAGVPGQAQGQVFRIKEVRRQVTTTDEFFESPKEGRIRASYDSDRYSLGDRTRPIEIIRKDRLKTLNIFSGHYDPTYCDEEKYPLDIRISVNRENKYGCVPSDVSKCTGKRNKTRHSYLFKAWEIDLTEVIAQGRQGEWSSYEVEVELKKELIAEQLKRQRLGKNHAVYEILTDFVYCVRDLAWMFGDAYTAAGGQQWRNNNRNSNNNQRKRGRGGPNSNDIDFTMWIEPDEIQQRYLKRVAPVFPIIGDYCFTIADEILTPKSSEEEEDGGVSEPTGNTDGDVNMASTEETAVTEEPKEKVDAGPHEPQPADVGMTTAGIESHEEEEEPLAMPEDLEGALALDMLEGHDEDEIYHPDTPGSPPENIASPEAAASSPPPQPPAENETVNITNSVPPSLMNGVAAEPKAEVSLSTLVGPQKKTETAEENDDNDDASSTSSSSSSSGSESSGSSSDSDSDSGSSNGSDSSRAFIEMARVFLFVGLLVCAGCGLPPVYIVRHAEKPQDSPSLDLSLRGEIRAAALSAVFFPKWSPSKFGSIDVVITQQPSDDFPIKRELQTAEAIIANTSTPLRLFRHADEIDLLDYLERVTSGGQTPLLVWEHYRIPAVAVGLLLRFNDSYADARYPVWADDRYDMLWELNLESGRIDQHCLVGARARITIFATKFLLPVVRKFEVDLIDLKMVADGHDRIDLELPDNSMSHRVIRS</sequence>
<feature type="compositionally biased region" description="Low complexity" evidence="5">
    <location>
        <begin position="490"/>
        <end position="501"/>
    </location>
</feature>
<dbReference type="InterPro" id="IPR037009">
    <property type="entry name" value="mRNA_triPase_Cet1_sf"/>
</dbReference>
<feature type="compositionally biased region" description="Basic and acidic residues" evidence="5">
    <location>
        <begin position="422"/>
        <end position="432"/>
    </location>
</feature>
<gene>
    <name evidence="7" type="primary">CET1</name>
    <name evidence="7" type="ORF">FOL47_001771</name>
</gene>
<dbReference type="EC" id="3.6.1.74" evidence="3"/>
<evidence type="ECO:0000259" key="6">
    <source>
        <dbReference type="Pfam" id="PF02940"/>
    </source>
</evidence>
<feature type="region of interest" description="Disordered" evidence="5">
    <location>
        <begin position="540"/>
        <end position="592"/>
    </location>
</feature>
<feature type="compositionally biased region" description="Polar residues" evidence="5">
    <location>
        <begin position="402"/>
        <end position="418"/>
    </location>
</feature>
<evidence type="ECO:0000256" key="5">
    <source>
        <dbReference type="SAM" id="MobiDB-lite"/>
    </source>
</evidence>
<evidence type="ECO:0000313" key="7">
    <source>
        <dbReference type="EMBL" id="KAF4670922.1"/>
    </source>
</evidence>
<evidence type="ECO:0000313" key="8">
    <source>
        <dbReference type="Proteomes" id="UP000591131"/>
    </source>
</evidence>
<dbReference type="GO" id="GO:0004651">
    <property type="term" value="F:polynucleotide 5'-phosphatase activity"/>
    <property type="evidence" value="ECO:0007669"/>
    <property type="project" value="InterPro"/>
</dbReference>
<evidence type="ECO:0000256" key="3">
    <source>
        <dbReference type="ARBA" id="ARBA00035028"/>
    </source>
</evidence>
<dbReference type="GO" id="GO:0140818">
    <property type="term" value="F:mRNA 5'-triphosphate monophosphatase activity"/>
    <property type="evidence" value="ECO:0007669"/>
    <property type="project" value="UniProtKB-EC"/>
</dbReference>
<feature type="compositionally biased region" description="Low complexity" evidence="5">
    <location>
        <begin position="321"/>
        <end position="334"/>
    </location>
</feature>
<evidence type="ECO:0000256" key="4">
    <source>
        <dbReference type="ARBA" id="ARBA00047740"/>
    </source>
</evidence>
<comment type="catalytic activity">
    <reaction evidence="4">
        <text>a 5'-end triphospho-ribonucleoside in mRNA + H2O = a 5'-end diphospho-ribonucleoside in mRNA + phosphate + H(+)</text>
        <dbReference type="Rhea" id="RHEA:67004"/>
        <dbReference type="Rhea" id="RHEA-COMP:17164"/>
        <dbReference type="Rhea" id="RHEA-COMP:17165"/>
        <dbReference type="ChEBI" id="CHEBI:15377"/>
        <dbReference type="ChEBI" id="CHEBI:15378"/>
        <dbReference type="ChEBI" id="CHEBI:43474"/>
        <dbReference type="ChEBI" id="CHEBI:167616"/>
        <dbReference type="ChEBI" id="CHEBI:167618"/>
        <dbReference type="EC" id="3.6.1.74"/>
    </reaction>
    <physiologicalReaction direction="left-to-right" evidence="4">
        <dbReference type="Rhea" id="RHEA:67005"/>
    </physiologicalReaction>
</comment>
<feature type="region of interest" description="Disordered" evidence="5">
    <location>
        <begin position="1"/>
        <end position="22"/>
    </location>
</feature>
<keyword evidence="1" id="KW-0507">mRNA processing</keyword>
<evidence type="ECO:0000256" key="1">
    <source>
        <dbReference type="ARBA" id="ARBA00022664"/>
    </source>
</evidence>
<proteinExistence type="predicted"/>
<dbReference type="Gene3D" id="3.20.100.10">
    <property type="entry name" value="mRNA triphosphatase Cet1-like"/>
    <property type="match status" value="1"/>
</dbReference>
<dbReference type="InterPro" id="IPR004206">
    <property type="entry name" value="mRNA_triPase_Cet1"/>
</dbReference>
<dbReference type="OrthoDB" id="272147at2759"/>
<protein>
    <recommendedName>
        <fullName evidence="3">mRNA 5'-phosphatase</fullName>
        <ecNumber evidence="3">3.6.1.74</ecNumber>
    </recommendedName>
</protein>
<dbReference type="InterPro" id="IPR033469">
    <property type="entry name" value="CYTH-like_dom_sf"/>
</dbReference>
<name>A0A7J6MH29_PERCH</name>
<reference evidence="7 8" key="1">
    <citation type="submission" date="2020-04" db="EMBL/GenBank/DDBJ databases">
        <title>Perkinsus chesapeaki whole genome sequence.</title>
        <authorList>
            <person name="Bogema D.R."/>
        </authorList>
    </citation>
    <scope>NUCLEOTIDE SEQUENCE [LARGE SCALE GENOMIC DNA]</scope>
    <source>
        <strain evidence="7">ATCC PRA-425</strain>
    </source>
</reference>
<organism evidence="7 8">
    <name type="scientific">Perkinsus chesapeaki</name>
    <name type="common">Clam parasite</name>
    <name type="synonym">Perkinsus andrewsi</name>
    <dbReference type="NCBI Taxonomy" id="330153"/>
    <lineage>
        <taxon>Eukaryota</taxon>
        <taxon>Sar</taxon>
        <taxon>Alveolata</taxon>
        <taxon>Perkinsozoa</taxon>
        <taxon>Perkinsea</taxon>
        <taxon>Perkinsida</taxon>
        <taxon>Perkinsidae</taxon>
        <taxon>Perkinsus</taxon>
    </lineage>
</organism>
<comment type="caution">
    <text evidence="7">The sequence shown here is derived from an EMBL/GenBank/DDBJ whole genome shotgun (WGS) entry which is preliminary data.</text>
</comment>
<dbReference type="Pfam" id="PF02940">
    <property type="entry name" value="mRNA_triPase"/>
    <property type="match status" value="1"/>
</dbReference>
<dbReference type="GO" id="GO:0006397">
    <property type="term" value="P:mRNA processing"/>
    <property type="evidence" value="ECO:0007669"/>
    <property type="project" value="UniProtKB-KW"/>
</dbReference>
<dbReference type="SUPFAM" id="SSF55154">
    <property type="entry name" value="CYTH-like phosphatases"/>
    <property type="match status" value="1"/>
</dbReference>
<dbReference type="EMBL" id="JAAPAO010000144">
    <property type="protein sequence ID" value="KAF4670922.1"/>
    <property type="molecule type" value="Genomic_DNA"/>
</dbReference>
<dbReference type="Proteomes" id="UP000591131">
    <property type="component" value="Unassembled WGS sequence"/>
</dbReference>
<feature type="region of interest" description="Disordered" evidence="5">
    <location>
        <begin position="477"/>
        <end position="526"/>
    </location>
</feature>